<evidence type="ECO:0000256" key="1">
    <source>
        <dbReference type="SAM" id="MobiDB-lite"/>
    </source>
</evidence>
<evidence type="ECO:0000313" key="2">
    <source>
        <dbReference type="EMBL" id="KAL3045930.1"/>
    </source>
</evidence>
<sequence length="219" mass="24113">MKAKDHDMAAERALQVCTYSGSSSDTETEPEETGRPPQRTLILRSKKSDSVDQNEETLKRSSVEKPLSIMDFYQHDMYSHLEKDTRRISQYALLHKESSLEAGDRLSKDISMEKMSVGTQPDSLDLSLESLNKLNGSLGLRREGCQADGGKSGDGCKLEEPSSSSFSSRPGGGSSGLPQRLALRQLLLLHQPGLQRGVGPPRRKIILIETPPLTPQGFF</sequence>
<protein>
    <submittedName>
        <fullName evidence="2">Uncharacterized protein</fullName>
    </submittedName>
</protein>
<feature type="region of interest" description="Disordered" evidence="1">
    <location>
        <begin position="143"/>
        <end position="177"/>
    </location>
</feature>
<organism evidence="2 3">
    <name type="scientific">Pagothenia borchgrevinki</name>
    <name type="common">Bald rockcod</name>
    <name type="synonym">Trematomus borchgrevinki</name>
    <dbReference type="NCBI Taxonomy" id="8213"/>
    <lineage>
        <taxon>Eukaryota</taxon>
        <taxon>Metazoa</taxon>
        <taxon>Chordata</taxon>
        <taxon>Craniata</taxon>
        <taxon>Vertebrata</taxon>
        <taxon>Euteleostomi</taxon>
        <taxon>Actinopterygii</taxon>
        <taxon>Neopterygii</taxon>
        <taxon>Teleostei</taxon>
        <taxon>Neoteleostei</taxon>
        <taxon>Acanthomorphata</taxon>
        <taxon>Eupercaria</taxon>
        <taxon>Perciformes</taxon>
        <taxon>Notothenioidei</taxon>
        <taxon>Nototheniidae</taxon>
        <taxon>Pagothenia</taxon>
    </lineage>
</organism>
<accession>A0ABD2FWI9</accession>
<evidence type="ECO:0000313" key="3">
    <source>
        <dbReference type="Proteomes" id="UP001619887"/>
    </source>
</evidence>
<dbReference type="Proteomes" id="UP001619887">
    <property type="component" value="Unassembled WGS sequence"/>
</dbReference>
<feature type="compositionally biased region" description="Basic and acidic residues" evidence="1">
    <location>
        <begin position="46"/>
        <end position="60"/>
    </location>
</feature>
<comment type="caution">
    <text evidence="2">The sequence shown here is derived from an EMBL/GenBank/DDBJ whole genome shotgun (WGS) entry which is preliminary data.</text>
</comment>
<reference evidence="2 3" key="2">
    <citation type="journal article" date="2024" name="G3 (Bethesda)">
        <title>The genome of the cryopelagic Antarctic bald notothen, Trematomus borchgrevinki.</title>
        <authorList>
            <person name="Rayamajhi N."/>
            <person name="Rivera-Colon A.G."/>
            <person name="Minhas B.F."/>
            <person name="Cheng C.C."/>
            <person name="Catchen J.M."/>
        </authorList>
    </citation>
    <scope>NUCLEOTIDE SEQUENCE [LARGE SCALE GENOMIC DNA]</scope>
    <source>
        <strain evidence="2">AGRC-2024</strain>
    </source>
</reference>
<gene>
    <name evidence="2" type="ORF">OYC64_014059</name>
</gene>
<reference evidence="2 3" key="1">
    <citation type="journal article" date="2022" name="G3 (Bethesda)">
        <title>Evaluating Illumina-, Nanopore-, and PacBio-based genome assembly strategies with the bald notothen, Trematomus borchgrevinki.</title>
        <authorList>
            <person name="Rayamajhi N."/>
            <person name="Cheng C.C."/>
            <person name="Catchen J.M."/>
        </authorList>
    </citation>
    <scope>NUCLEOTIDE SEQUENCE [LARGE SCALE GENOMIC DNA]</scope>
    <source>
        <strain evidence="2">AGRC-2024</strain>
    </source>
</reference>
<feature type="region of interest" description="Disordered" evidence="1">
    <location>
        <begin position="1"/>
        <end position="60"/>
    </location>
</feature>
<dbReference type="AlphaFoldDB" id="A0ABD2FWI9"/>
<keyword evidence="3" id="KW-1185">Reference proteome</keyword>
<dbReference type="EMBL" id="JBIYXZ010002086">
    <property type="protein sequence ID" value="KAL3045930.1"/>
    <property type="molecule type" value="Genomic_DNA"/>
</dbReference>
<proteinExistence type="predicted"/>
<name>A0ABD2FWI9_PAGBO</name>
<feature type="compositionally biased region" description="Basic and acidic residues" evidence="1">
    <location>
        <begin position="1"/>
        <end position="10"/>
    </location>
</feature>